<feature type="compositionally biased region" description="Basic and acidic residues" evidence="1">
    <location>
        <begin position="273"/>
        <end position="287"/>
    </location>
</feature>
<dbReference type="EMBL" id="JAHMHR010000053">
    <property type="protein sequence ID" value="KAK1660061.1"/>
    <property type="molecule type" value="Genomic_DNA"/>
</dbReference>
<protein>
    <recommendedName>
        <fullName evidence="2">HNH nuclease domain-containing protein</fullName>
    </recommendedName>
</protein>
<dbReference type="GeneID" id="85464514"/>
<evidence type="ECO:0000313" key="3">
    <source>
        <dbReference type="EMBL" id="KAK1660061.1"/>
    </source>
</evidence>
<sequence length="441" mass="50298">MASRSNNGWLGDDWEGDLTERFDLVHQIRHAMLNHEDIKDEIDKIEIFQRKEVWAHLLVLSLPRLRSFLAEVQGPGGDDLIYNLSRDFKDMDTLILLFRGPKEEWIKSGNILRSNAEKLALAERDLGICVFTLQRLGQKCHILPFWTLNRPRCSQALDAAAKVFGKERIKMLRKKLVNPVTNIVDTSRNMITLHPMLHKFWDEGIFGLEPVALLYEEDRKGEPVIAGPSTLSKAAVETYNEESGEPGSSMSTRSGTKRVGDSPQITTFKKSRRNNEDKGKGKKKEVEQSQDIEATEEVDEAEREPVGLRVRYHWLPETKGLQPDTLPKNMAEVRQFWNSWNDDSVVHAKDALPIDDGQEVDIFDTPNAKAPDFDIMQLQFDIFRMQALAGRADPITYVPDWYYDQDGKIVYAPIPGKEEAVRALAAREAREIQEAQEAMQA</sequence>
<evidence type="ECO:0000259" key="2">
    <source>
        <dbReference type="Pfam" id="PF13391"/>
    </source>
</evidence>
<organism evidence="3 4">
    <name type="scientific">Colletotrichum godetiae</name>
    <dbReference type="NCBI Taxonomy" id="1209918"/>
    <lineage>
        <taxon>Eukaryota</taxon>
        <taxon>Fungi</taxon>
        <taxon>Dikarya</taxon>
        <taxon>Ascomycota</taxon>
        <taxon>Pezizomycotina</taxon>
        <taxon>Sordariomycetes</taxon>
        <taxon>Hypocreomycetidae</taxon>
        <taxon>Glomerellales</taxon>
        <taxon>Glomerellaceae</taxon>
        <taxon>Colletotrichum</taxon>
        <taxon>Colletotrichum acutatum species complex</taxon>
    </lineage>
</organism>
<feature type="domain" description="HNH nuclease" evidence="2">
    <location>
        <begin position="129"/>
        <end position="208"/>
    </location>
</feature>
<reference evidence="3" key="1">
    <citation type="submission" date="2021-06" db="EMBL/GenBank/DDBJ databases">
        <title>Comparative genomics, transcriptomics and evolutionary studies reveal genomic signatures of adaptation to plant cell wall in hemibiotrophic fungi.</title>
        <authorList>
            <consortium name="DOE Joint Genome Institute"/>
            <person name="Baroncelli R."/>
            <person name="Diaz J.F."/>
            <person name="Benocci T."/>
            <person name="Peng M."/>
            <person name="Battaglia E."/>
            <person name="Haridas S."/>
            <person name="Andreopoulos W."/>
            <person name="Labutti K."/>
            <person name="Pangilinan J."/>
            <person name="Floch G.L."/>
            <person name="Makela M.R."/>
            <person name="Henrissat B."/>
            <person name="Grigoriev I.V."/>
            <person name="Crouch J.A."/>
            <person name="De Vries R.P."/>
            <person name="Sukno S.A."/>
            <person name="Thon M.R."/>
        </authorList>
    </citation>
    <scope>NUCLEOTIDE SEQUENCE</scope>
    <source>
        <strain evidence="3">CBS 193.32</strain>
    </source>
</reference>
<dbReference type="Proteomes" id="UP001224890">
    <property type="component" value="Unassembled WGS sequence"/>
</dbReference>
<gene>
    <name evidence="3" type="ORF">BDP55DRAFT_732759</name>
</gene>
<dbReference type="RefSeq" id="XP_060424825.1">
    <property type="nucleotide sequence ID" value="XM_060579988.1"/>
</dbReference>
<accession>A0AAJ0EPT7</accession>
<dbReference type="InterPro" id="IPR003615">
    <property type="entry name" value="HNH_nuc"/>
</dbReference>
<name>A0AAJ0EPT7_9PEZI</name>
<dbReference type="Pfam" id="PF13391">
    <property type="entry name" value="HNH_2"/>
    <property type="match status" value="1"/>
</dbReference>
<proteinExistence type="predicted"/>
<feature type="compositionally biased region" description="Acidic residues" evidence="1">
    <location>
        <begin position="288"/>
        <end position="302"/>
    </location>
</feature>
<keyword evidence="4" id="KW-1185">Reference proteome</keyword>
<evidence type="ECO:0000313" key="4">
    <source>
        <dbReference type="Proteomes" id="UP001224890"/>
    </source>
</evidence>
<evidence type="ECO:0000256" key="1">
    <source>
        <dbReference type="SAM" id="MobiDB-lite"/>
    </source>
</evidence>
<dbReference type="AlphaFoldDB" id="A0AAJ0EPT7"/>
<feature type="region of interest" description="Disordered" evidence="1">
    <location>
        <begin position="235"/>
        <end position="303"/>
    </location>
</feature>
<comment type="caution">
    <text evidence="3">The sequence shown here is derived from an EMBL/GenBank/DDBJ whole genome shotgun (WGS) entry which is preliminary data.</text>
</comment>